<proteinExistence type="inferred from homology"/>
<dbReference type="STRING" id="1526571.AT746_19100"/>
<dbReference type="GO" id="GO:0046933">
    <property type="term" value="F:proton-transporting ATP synthase activity, rotational mechanism"/>
    <property type="evidence" value="ECO:0007669"/>
    <property type="project" value="UniProtKB-UniRule"/>
</dbReference>
<evidence type="ECO:0000256" key="1">
    <source>
        <dbReference type="ARBA" id="ARBA00004370"/>
    </source>
</evidence>
<evidence type="ECO:0000256" key="2">
    <source>
        <dbReference type="ARBA" id="ARBA00022448"/>
    </source>
</evidence>
<dbReference type="InterPro" id="IPR000711">
    <property type="entry name" value="ATPase_OSCP/dsu"/>
</dbReference>
<keyword evidence="7 8" id="KW-0066">ATP synthesis</keyword>
<evidence type="ECO:0000256" key="6">
    <source>
        <dbReference type="ARBA" id="ARBA00023196"/>
    </source>
</evidence>
<dbReference type="InterPro" id="IPR020781">
    <property type="entry name" value="ATPase_OSCP/d_CS"/>
</dbReference>
<evidence type="ECO:0000256" key="4">
    <source>
        <dbReference type="ARBA" id="ARBA00023065"/>
    </source>
</evidence>
<comment type="subcellular location">
    <subcellularLocation>
        <location evidence="8">Cell membrane</location>
        <topology evidence="8">Peripheral membrane protein</topology>
    </subcellularLocation>
    <subcellularLocation>
        <location evidence="1">Membrane</location>
    </subcellularLocation>
</comment>
<dbReference type="SUPFAM" id="SSF47928">
    <property type="entry name" value="N-terminal domain of the delta subunit of the F1F0-ATP synthase"/>
    <property type="match status" value="1"/>
</dbReference>
<evidence type="ECO:0000313" key="9">
    <source>
        <dbReference type="EMBL" id="ALT00164.1"/>
    </source>
</evidence>
<dbReference type="PANTHER" id="PTHR11910">
    <property type="entry name" value="ATP SYNTHASE DELTA CHAIN"/>
    <property type="match status" value="1"/>
</dbReference>
<evidence type="ECO:0000256" key="5">
    <source>
        <dbReference type="ARBA" id="ARBA00023136"/>
    </source>
</evidence>
<sequence length="177" mass="19304">MSELANIARPYAKAAFEYAVENKAIAQWQDMLGFVAAVAQNDSIKQALKSAMAANRLSQLFIEVCGEQLDPHGQNLIKVMAENGRLNTLPDVLVMFNQLKSDYEKEVAIDVTSATELSDKQIADLSASLEKRLARKVQLNCKVDPQLVAGMVIQAGDNVIDGSIRSKLTRLADALQA</sequence>
<keyword evidence="8" id="KW-1003">Cell membrane</keyword>
<reference evidence="9 10" key="1">
    <citation type="submission" date="2015-12" db="EMBL/GenBank/DDBJ databases">
        <title>Complete genome of Lacimicrobium alkaliphilum KCTC 32984.</title>
        <authorList>
            <person name="Kim S.-G."/>
            <person name="Lee Y.-J."/>
        </authorList>
    </citation>
    <scope>NUCLEOTIDE SEQUENCE [LARGE SCALE GENOMIC DNA]</scope>
    <source>
        <strain evidence="9 10">YelD216</strain>
    </source>
</reference>
<keyword evidence="4 8" id="KW-0406">Ion transport</keyword>
<evidence type="ECO:0000256" key="7">
    <source>
        <dbReference type="ARBA" id="ARBA00023310"/>
    </source>
</evidence>
<dbReference type="Proteomes" id="UP000068447">
    <property type="component" value="Chromosome"/>
</dbReference>
<keyword evidence="6 8" id="KW-0139">CF(1)</keyword>
<dbReference type="RefSeq" id="WP_062483654.1">
    <property type="nucleotide sequence ID" value="NZ_CP013650.1"/>
</dbReference>
<comment type="similarity">
    <text evidence="8">Belongs to the ATPase delta chain family.</text>
</comment>
<dbReference type="AlphaFoldDB" id="A0A0U2ZB59"/>
<dbReference type="NCBIfam" id="TIGR01145">
    <property type="entry name" value="ATP_synt_delta"/>
    <property type="match status" value="1"/>
</dbReference>
<dbReference type="EMBL" id="CP013650">
    <property type="protein sequence ID" value="ALT00164.1"/>
    <property type="molecule type" value="Genomic_DNA"/>
</dbReference>
<name>A0A0U2ZB59_9ALTE</name>
<dbReference type="PROSITE" id="PS00389">
    <property type="entry name" value="ATPASE_DELTA"/>
    <property type="match status" value="1"/>
</dbReference>
<dbReference type="Gene3D" id="1.10.520.20">
    <property type="entry name" value="N-terminal domain of the delta subunit of the F1F0-ATP synthase"/>
    <property type="match status" value="1"/>
</dbReference>
<dbReference type="GO" id="GO:0005886">
    <property type="term" value="C:plasma membrane"/>
    <property type="evidence" value="ECO:0007669"/>
    <property type="project" value="UniProtKB-SubCell"/>
</dbReference>
<dbReference type="HAMAP" id="MF_01416">
    <property type="entry name" value="ATP_synth_delta_bact"/>
    <property type="match status" value="1"/>
</dbReference>
<comment type="function">
    <text evidence="8">F(1)F(0) ATP synthase produces ATP from ADP in the presence of a proton or sodium gradient. F-type ATPases consist of two structural domains, F(1) containing the extramembraneous catalytic core and F(0) containing the membrane proton channel, linked together by a central stalk and a peripheral stalk. During catalysis, ATP synthesis in the catalytic domain of F(1) is coupled via a rotary mechanism of the central stalk subunits to proton translocation.</text>
</comment>
<protein>
    <recommendedName>
        <fullName evidence="8">ATP synthase subunit delta</fullName>
    </recommendedName>
    <alternativeName>
        <fullName evidence="8">ATP synthase F(1) sector subunit delta</fullName>
    </alternativeName>
    <alternativeName>
        <fullName evidence="8">F-type ATPase subunit delta</fullName>
        <shortName evidence="8">F-ATPase subunit delta</shortName>
    </alternativeName>
</protein>
<dbReference type="Pfam" id="PF00213">
    <property type="entry name" value="OSCP"/>
    <property type="match status" value="1"/>
</dbReference>
<evidence type="ECO:0000313" key="10">
    <source>
        <dbReference type="Proteomes" id="UP000068447"/>
    </source>
</evidence>
<keyword evidence="5 8" id="KW-0472">Membrane</keyword>
<dbReference type="GO" id="GO:0045259">
    <property type="term" value="C:proton-transporting ATP synthase complex"/>
    <property type="evidence" value="ECO:0007669"/>
    <property type="project" value="UniProtKB-KW"/>
</dbReference>
<evidence type="ECO:0000256" key="8">
    <source>
        <dbReference type="HAMAP-Rule" id="MF_01416"/>
    </source>
</evidence>
<accession>A0A0U2ZB59</accession>
<organism evidence="9 10">
    <name type="scientific">Lacimicrobium alkaliphilum</name>
    <dbReference type="NCBI Taxonomy" id="1526571"/>
    <lineage>
        <taxon>Bacteria</taxon>
        <taxon>Pseudomonadati</taxon>
        <taxon>Pseudomonadota</taxon>
        <taxon>Gammaproteobacteria</taxon>
        <taxon>Alteromonadales</taxon>
        <taxon>Alteromonadaceae</taxon>
        <taxon>Lacimicrobium</taxon>
    </lineage>
</organism>
<dbReference type="NCBIfam" id="NF004404">
    <property type="entry name" value="PRK05758.2-5"/>
    <property type="match status" value="1"/>
</dbReference>
<keyword evidence="2 8" id="KW-0813">Transport</keyword>
<keyword evidence="10" id="KW-1185">Reference proteome</keyword>
<dbReference type="NCBIfam" id="NF004402">
    <property type="entry name" value="PRK05758.2-2"/>
    <property type="match status" value="1"/>
</dbReference>
<gene>
    <name evidence="8" type="primary">atpH</name>
    <name evidence="9" type="ORF">AT746_19100</name>
</gene>
<dbReference type="InterPro" id="IPR026015">
    <property type="entry name" value="ATP_synth_OSCP/delta_N_sf"/>
</dbReference>
<dbReference type="PRINTS" id="PR00125">
    <property type="entry name" value="ATPASEDELTA"/>
</dbReference>
<dbReference type="OrthoDB" id="9816221at2"/>
<dbReference type="KEGG" id="lal:AT746_19100"/>
<comment type="function">
    <text evidence="8">This protein is part of the stalk that links CF(0) to CF(1). It either transmits conformational changes from CF(0) to CF(1) or is implicated in proton conduction.</text>
</comment>
<evidence type="ECO:0000256" key="3">
    <source>
        <dbReference type="ARBA" id="ARBA00022781"/>
    </source>
</evidence>
<keyword evidence="3 8" id="KW-0375">Hydrogen ion transport</keyword>